<dbReference type="SUPFAM" id="SSF88946">
    <property type="entry name" value="Sigma2 domain of RNA polymerase sigma factors"/>
    <property type="match status" value="1"/>
</dbReference>
<dbReference type="PANTHER" id="PTHR47756:SF2">
    <property type="entry name" value="BLL6612 PROTEIN"/>
    <property type="match status" value="1"/>
</dbReference>
<evidence type="ECO:0000259" key="7">
    <source>
        <dbReference type="Pfam" id="PF08281"/>
    </source>
</evidence>
<gene>
    <name evidence="9" type="ORF">ACFFQ6_15290</name>
</gene>
<evidence type="ECO:0000256" key="5">
    <source>
        <dbReference type="ARBA" id="ARBA00023163"/>
    </source>
</evidence>
<evidence type="ECO:0000256" key="2">
    <source>
        <dbReference type="ARBA" id="ARBA00023015"/>
    </source>
</evidence>
<dbReference type="Pfam" id="PF04542">
    <property type="entry name" value="Sigma70_r2"/>
    <property type="match status" value="1"/>
</dbReference>
<evidence type="ECO:0000313" key="10">
    <source>
        <dbReference type="Proteomes" id="UP001589587"/>
    </source>
</evidence>
<evidence type="ECO:0000256" key="3">
    <source>
        <dbReference type="ARBA" id="ARBA00023082"/>
    </source>
</evidence>
<dbReference type="InterPro" id="IPR046531">
    <property type="entry name" value="DUF6596"/>
</dbReference>
<keyword evidence="2" id="KW-0805">Transcription regulation</keyword>
<dbReference type="InterPro" id="IPR013324">
    <property type="entry name" value="RNA_pol_sigma_r3/r4-like"/>
</dbReference>
<dbReference type="Proteomes" id="UP001589587">
    <property type="component" value="Unassembled WGS sequence"/>
</dbReference>
<feature type="domain" description="RNA polymerase sigma-70 region 2" evidence="6">
    <location>
        <begin position="25"/>
        <end position="84"/>
    </location>
</feature>
<keyword evidence="10" id="KW-1185">Reference proteome</keyword>
<reference evidence="9 10" key="1">
    <citation type="submission" date="2024-09" db="EMBL/GenBank/DDBJ databases">
        <authorList>
            <person name="Sun Q."/>
            <person name="Mori K."/>
        </authorList>
    </citation>
    <scope>NUCLEOTIDE SEQUENCE [LARGE SCALE GENOMIC DNA]</scope>
    <source>
        <strain evidence="9 10">JCM 11411</strain>
    </source>
</reference>
<evidence type="ECO:0000256" key="1">
    <source>
        <dbReference type="ARBA" id="ARBA00010641"/>
    </source>
</evidence>
<evidence type="ECO:0000256" key="4">
    <source>
        <dbReference type="ARBA" id="ARBA00023125"/>
    </source>
</evidence>
<organism evidence="9 10">
    <name type="scientific">Rhodococcus baikonurensis</name>
    <dbReference type="NCBI Taxonomy" id="172041"/>
    <lineage>
        <taxon>Bacteria</taxon>
        <taxon>Bacillati</taxon>
        <taxon>Actinomycetota</taxon>
        <taxon>Actinomycetes</taxon>
        <taxon>Mycobacteriales</taxon>
        <taxon>Nocardiaceae</taxon>
        <taxon>Rhodococcus</taxon>
        <taxon>Rhodococcus erythropolis group</taxon>
    </lineage>
</organism>
<feature type="domain" description="DUF6596" evidence="8">
    <location>
        <begin position="190"/>
        <end position="290"/>
    </location>
</feature>
<evidence type="ECO:0000259" key="8">
    <source>
        <dbReference type="Pfam" id="PF20239"/>
    </source>
</evidence>
<feature type="domain" description="RNA polymerase sigma factor 70 region 4 type 2" evidence="7">
    <location>
        <begin position="121"/>
        <end position="172"/>
    </location>
</feature>
<accession>A0ABV5XF14</accession>
<keyword evidence="5" id="KW-0804">Transcription</keyword>
<dbReference type="InterPro" id="IPR013249">
    <property type="entry name" value="RNA_pol_sigma70_r4_t2"/>
</dbReference>
<protein>
    <submittedName>
        <fullName evidence="9">RNA polymerase sigma factor</fullName>
    </submittedName>
</protein>
<dbReference type="InterPro" id="IPR036388">
    <property type="entry name" value="WH-like_DNA-bd_sf"/>
</dbReference>
<dbReference type="InterPro" id="IPR013325">
    <property type="entry name" value="RNA_pol_sigma_r2"/>
</dbReference>
<keyword evidence="3" id="KW-0731">Sigma factor</keyword>
<keyword evidence="4" id="KW-0238">DNA-binding</keyword>
<dbReference type="Gene3D" id="1.10.10.10">
    <property type="entry name" value="Winged helix-like DNA-binding domain superfamily/Winged helix DNA-binding domain"/>
    <property type="match status" value="1"/>
</dbReference>
<dbReference type="Pfam" id="PF20239">
    <property type="entry name" value="DUF6596"/>
    <property type="match status" value="1"/>
</dbReference>
<dbReference type="Pfam" id="PF08281">
    <property type="entry name" value="Sigma70_r4_2"/>
    <property type="match status" value="1"/>
</dbReference>
<comment type="similarity">
    <text evidence="1">Belongs to the sigma-70 factor family. ECF subfamily.</text>
</comment>
<dbReference type="RefSeq" id="WP_378374951.1">
    <property type="nucleotide sequence ID" value="NZ_JBHMAS010000034.1"/>
</dbReference>
<proteinExistence type="inferred from homology"/>
<evidence type="ECO:0000259" key="6">
    <source>
        <dbReference type="Pfam" id="PF04542"/>
    </source>
</evidence>
<comment type="caution">
    <text evidence="9">The sequence shown here is derived from an EMBL/GenBank/DDBJ whole genome shotgun (WGS) entry which is preliminary data.</text>
</comment>
<dbReference type="EMBL" id="JBHMAS010000034">
    <property type="protein sequence ID" value="MFB9781058.1"/>
    <property type="molecule type" value="Genomic_DNA"/>
</dbReference>
<dbReference type="Gene3D" id="1.10.1740.10">
    <property type="match status" value="1"/>
</dbReference>
<dbReference type="InterPro" id="IPR007627">
    <property type="entry name" value="RNA_pol_sigma70_r2"/>
</dbReference>
<sequence length="425" mass="46468">MTDEAVREATRTAVDAVWRIESAKIVATLTRTVGDLDLAEDLAAQALLEAVEQWPATGVPRNPAAWLTSVATRRAIDGWRRRERLDERYAHFARELENDASHFDDVSWDPDRIDDDVLRLMFIACHPVLNRKAQVALTLRVVGGLTTDEIAKAFLTPTATVQQRIVRAKKTLTASKAVFEVPGREEFSKRLGAVLGVLYLVFNEGYAASSGDEWMRADLSAEALRLARILAELVPGESEVHGPVALMELTASRFGARTTSTGEPILLADQDRTRWDRLQISRGLAALERADAVGRGRGPYGLQAAIAECHARAATFEDTDWKKIVILYEALAQLAPSPVVDLNHAAAVSMAYGPAPALEFVDKLVASGELAGYHLLPSVRGELLSQLGRSEEARTELLEAARLAGNERERAVLVAKADALLPDLR</sequence>
<evidence type="ECO:0000313" key="9">
    <source>
        <dbReference type="EMBL" id="MFB9781058.1"/>
    </source>
</evidence>
<dbReference type="InterPro" id="IPR014284">
    <property type="entry name" value="RNA_pol_sigma-70_dom"/>
</dbReference>
<dbReference type="NCBIfam" id="TIGR02937">
    <property type="entry name" value="sigma70-ECF"/>
    <property type="match status" value="1"/>
</dbReference>
<dbReference type="PANTHER" id="PTHR47756">
    <property type="entry name" value="BLL6612 PROTEIN-RELATED"/>
    <property type="match status" value="1"/>
</dbReference>
<name>A0ABV5XF14_9NOCA</name>
<dbReference type="SUPFAM" id="SSF88659">
    <property type="entry name" value="Sigma3 and sigma4 domains of RNA polymerase sigma factors"/>
    <property type="match status" value="1"/>
</dbReference>